<proteinExistence type="predicted"/>
<evidence type="ECO:0000259" key="2">
    <source>
        <dbReference type="PROSITE" id="PS51294"/>
    </source>
</evidence>
<dbReference type="SUPFAM" id="SSF46689">
    <property type="entry name" value="Homeodomain-like"/>
    <property type="match status" value="1"/>
</dbReference>
<dbReference type="InterPro" id="IPR017930">
    <property type="entry name" value="Myb_dom"/>
</dbReference>
<accession>A0AA86QZX8</accession>
<evidence type="ECO:0000313" key="3">
    <source>
        <dbReference type="EMBL" id="CAI9960290.1"/>
    </source>
</evidence>
<dbReference type="CDD" id="cd00167">
    <property type="entry name" value="SANT"/>
    <property type="match status" value="1"/>
</dbReference>
<evidence type="ECO:0000313" key="4">
    <source>
        <dbReference type="EMBL" id="CAL5983545.1"/>
    </source>
</evidence>
<dbReference type="SMART" id="SM00717">
    <property type="entry name" value="SANT"/>
    <property type="match status" value="1"/>
</dbReference>
<reference evidence="4 5" key="2">
    <citation type="submission" date="2024-07" db="EMBL/GenBank/DDBJ databases">
        <authorList>
            <person name="Akdeniz Z."/>
        </authorList>
    </citation>
    <scope>NUCLEOTIDE SEQUENCE [LARGE SCALE GENOMIC DNA]</scope>
</reference>
<dbReference type="AlphaFoldDB" id="A0AA86QZX8"/>
<reference evidence="3" key="1">
    <citation type="submission" date="2023-06" db="EMBL/GenBank/DDBJ databases">
        <authorList>
            <person name="Kurt Z."/>
        </authorList>
    </citation>
    <scope>NUCLEOTIDE SEQUENCE</scope>
</reference>
<organism evidence="3">
    <name type="scientific">Hexamita inflata</name>
    <dbReference type="NCBI Taxonomy" id="28002"/>
    <lineage>
        <taxon>Eukaryota</taxon>
        <taxon>Metamonada</taxon>
        <taxon>Diplomonadida</taxon>
        <taxon>Hexamitidae</taxon>
        <taxon>Hexamitinae</taxon>
        <taxon>Hexamita</taxon>
    </lineage>
</organism>
<dbReference type="EMBL" id="CATOUU010000931">
    <property type="protein sequence ID" value="CAI9960290.1"/>
    <property type="molecule type" value="Genomic_DNA"/>
</dbReference>
<gene>
    <name evidence="3" type="ORF">HINF_LOCUS47935</name>
    <name evidence="4" type="ORF">HINF_LOCUS7669</name>
</gene>
<dbReference type="InterPro" id="IPR001005">
    <property type="entry name" value="SANT/Myb"/>
</dbReference>
<dbReference type="EMBL" id="CAXDID020000016">
    <property type="protein sequence ID" value="CAL5983545.1"/>
    <property type="molecule type" value="Genomic_DNA"/>
</dbReference>
<protein>
    <submittedName>
        <fullName evidence="3">Myb-like DNA-binding domain-containing protein</fullName>
    </submittedName>
    <submittedName>
        <fullName evidence="4">Myb-like_DNA-binding domain-containing protein</fullName>
    </submittedName>
</protein>
<keyword evidence="5" id="KW-1185">Reference proteome</keyword>
<evidence type="ECO:0000313" key="5">
    <source>
        <dbReference type="Proteomes" id="UP001642409"/>
    </source>
</evidence>
<dbReference type="InterPro" id="IPR009057">
    <property type="entry name" value="Homeodomain-like_sf"/>
</dbReference>
<feature type="domain" description="Myb-like" evidence="1">
    <location>
        <begin position="102"/>
        <end position="148"/>
    </location>
</feature>
<dbReference type="GO" id="GO:0003677">
    <property type="term" value="F:DNA binding"/>
    <property type="evidence" value="ECO:0007669"/>
    <property type="project" value="UniProtKB-KW"/>
</dbReference>
<dbReference type="PROSITE" id="PS51294">
    <property type="entry name" value="HTH_MYB"/>
    <property type="match status" value="1"/>
</dbReference>
<evidence type="ECO:0000259" key="1">
    <source>
        <dbReference type="PROSITE" id="PS50090"/>
    </source>
</evidence>
<dbReference type="Gene3D" id="1.10.10.60">
    <property type="entry name" value="Homeodomain-like"/>
    <property type="match status" value="1"/>
</dbReference>
<comment type="caution">
    <text evidence="3">The sequence shown here is derived from an EMBL/GenBank/DDBJ whole genome shotgun (WGS) entry which is preliminary data.</text>
</comment>
<keyword evidence="3" id="KW-0238">DNA-binding</keyword>
<name>A0AA86QZX8_9EUKA</name>
<feature type="domain" description="HTH myb-type" evidence="2">
    <location>
        <begin position="102"/>
        <end position="141"/>
    </location>
</feature>
<dbReference type="Pfam" id="PF00249">
    <property type="entry name" value="Myb_DNA-binding"/>
    <property type="match status" value="1"/>
</dbReference>
<sequence length="180" mass="21630">MSSIVEMSIINIIITRTVRVFISHKHIILFYHNLQHSSKLEFTENIYLNRLSTLLFRLHQQDRIPFNNINQLYIITIIHFHSKIFVNKKLDVTGENQNPQWKNPWTVSEQNKLIKAVSKFGFKWSKIQIKLFPKRSPNQLRCKYTYLVGNRGYMENQFKEETQSEKEYSLEQFMNLEFGE</sequence>
<dbReference type="PROSITE" id="PS50090">
    <property type="entry name" value="MYB_LIKE"/>
    <property type="match status" value="1"/>
</dbReference>
<dbReference type="Proteomes" id="UP001642409">
    <property type="component" value="Unassembled WGS sequence"/>
</dbReference>